<dbReference type="Proteomes" id="UP000293854">
    <property type="component" value="Unassembled WGS sequence"/>
</dbReference>
<evidence type="ECO:0000313" key="3">
    <source>
        <dbReference type="EMBL" id="RZI03733.1"/>
    </source>
</evidence>
<sequence>MPWTLDDYPDSWKNLKELERKKAIDIGNAMLEDGYEEGRAIPIATEQAEEWYQHATKQELDELKNKDITKHKKDKDANPELNENDVEVYKEDGKWKVRTYGAKRAADDYDSKDEAVKRAEHIANNRGTKVHVKKAGE</sequence>
<dbReference type="KEGG" id="scv:A4G25_10365"/>
<evidence type="ECO:0000256" key="1">
    <source>
        <dbReference type="SAM" id="MobiDB-lite"/>
    </source>
</evidence>
<keyword evidence="5" id="KW-1185">Reference proteome</keyword>
<dbReference type="RefSeq" id="WP_047131589.1">
    <property type="nucleotide sequence ID" value="NZ_CP015114.1"/>
</dbReference>
<evidence type="ECO:0000313" key="2">
    <source>
        <dbReference type="EMBL" id="QQS81890.1"/>
    </source>
</evidence>
<accession>A0A143PCY2</accession>
<feature type="region of interest" description="Disordered" evidence="1">
    <location>
        <begin position="66"/>
        <end position="85"/>
    </location>
</feature>
<protein>
    <submittedName>
        <fullName evidence="3">DUF2188 domain-containing protein</fullName>
    </submittedName>
</protein>
<name>A0A143PCY2_9STAP</name>
<dbReference type="OrthoDB" id="8858565at2"/>
<dbReference type="InterPro" id="IPR018691">
    <property type="entry name" value="DUF2188"/>
</dbReference>
<gene>
    <name evidence="3" type="ORF">EIG99_02620</name>
    <name evidence="2" type="ORF">I6J05_08120</name>
</gene>
<dbReference type="AlphaFoldDB" id="A0A143PCY2"/>
<dbReference type="EMBL" id="CP068073">
    <property type="protein sequence ID" value="QQS81890.1"/>
    <property type="molecule type" value="Genomic_DNA"/>
</dbReference>
<evidence type="ECO:0000313" key="5">
    <source>
        <dbReference type="Proteomes" id="UP000595942"/>
    </source>
</evidence>
<dbReference type="GeneID" id="93725755"/>
<reference evidence="3 4" key="1">
    <citation type="submission" date="2018-11" db="EMBL/GenBank/DDBJ databases">
        <title>Genomic profiling of Staphylococcus species from a Poultry farm system in KwaZulu-Natal, South Africa.</title>
        <authorList>
            <person name="Amoako D.G."/>
            <person name="Somboro A.M."/>
            <person name="Abia A.L.K."/>
            <person name="Bester L.A."/>
            <person name="Essack S.Y."/>
        </authorList>
    </citation>
    <scope>NUCLEOTIDE SEQUENCE [LARGE SCALE GENOMIC DNA]</scope>
    <source>
        <strain evidence="3 4">SA11</strain>
    </source>
</reference>
<proteinExistence type="predicted"/>
<dbReference type="EMBL" id="RQTE01000050">
    <property type="protein sequence ID" value="RZI03733.1"/>
    <property type="molecule type" value="Genomic_DNA"/>
</dbReference>
<dbReference type="Pfam" id="PF09954">
    <property type="entry name" value="DUF2188"/>
    <property type="match status" value="1"/>
</dbReference>
<organism evidence="3 4">
    <name type="scientific">Staphylococcus condimenti</name>
    <dbReference type="NCBI Taxonomy" id="70255"/>
    <lineage>
        <taxon>Bacteria</taxon>
        <taxon>Bacillati</taxon>
        <taxon>Bacillota</taxon>
        <taxon>Bacilli</taxon>
        <taxon>Bacillales</taxon>
        <taxon>Staphylococcaceae</taxon>
        <taxon>Staphylococcus</taxon>
    </lineage>
</organism>
<reference evidence="2 5" key="2">
    <citation type="submission" date="2021-01" db="EMBL/GenBank/DDBJ databases">
        <title>FDA dAtabase for Regulatory Grade micrObial Sequences (FDA-ARGOS): Supporting development and validation of Infectious Disease Dx tests.</title>
        <authorList>
            <person name="Sproer C."/>
            <person name="Gronow S."/>
            <person name="Severitt S."/>
            <person name="Schroder I."/>
            <person name="Tallon L."/>
            <person name="Sadzewicz L."/>
            <person name="Zhao X."/>
            <person name="Boylan J."/>
            <person name="Ott S."/>
            <person name="Bowen H."/>
            <person name="Vavikolanu K."/>
            <person name="Mehta A."/>
            <person name="Aluvathingal J."/>
            <person name="Nadendla S."/>
            <person name="Lowell S."/>
            <person name="Myers T."/>
            <person name="Yan Y."/>
            <person name="Sichtig H."/>
        </authorList>
    </citation>
    <scope>NUCLEOTIDE SEQUENCE [LARGE SCALE GENOMIC DNA]</scope>
    <source>
        <strain evidence="2 5">FDAARGOS_1148</strain>
    </source>
</reference>
<feature type="compositionally biased region" description="Basic and acidic residues" evidence="1">
    <location>
        <begin position="66"/>
        <end position="78"/>
    </location>
</feature>
<evidence type="ECO:0000313" key="4">
    <source>
        <dbReference type="Proteomes" id="UP000293854"/>
    </source>
</evidence>
<dbReference type="Proteomes" id="UP000595942">
    <property type="component" value="Chromosome"/>
</dbReference>